<dbReference type="SUPFAM" id="SSF48452">
    <property type="entry name" value="TPR-like"/>
    <property type="match status" value="1"/>
</dbReference>
<feature type="binding site" evidence="4">
    <location>
        <position position="147"/>
    </location>
    <ligand>
        <name>ATP</name>
        <dbReference type="ChEBI" id="CHEBI:30616"/>
    </ligand>
</feature>
<feature type="repeat" description="WD" evidence="3">
    <location>
        <begin position="1104"/>
        <end position="1136"/>
    </location>
</feature>
<feature type="compositionally biased region" description="Basic and acidic residues" evidence="5">
    <location>
        <begin position="1546"/>
        <end position="1559"/>
    </location>
</feature>
<dbReference type="GO" id="GO:0005524">
    <property type="term" value="F:ATP binding"/>
    <property type="evidence" value="ECO:0007669"/>
    <property type="project" value="UniProtKB-UniRule"/>
</dbReference>
<dbReference type="InterPro" id="IPR015943">
    <property type="entry name" value="WD40/YVTN_repeat-like_dom_sf"/>
</dbReference>
<dbReference type="Gene3D" id="2.130.10.10">
    <property type="entry name" value="YVTN repeat-like/Quinoprotein amine dehydrogenase"/>
    <property type="match status" value="4"/>
</dbReference>
<feature type="compositionally biased region" description="Basic residues" evidence="5">
    <location>
        <begin position="1560"/>
        <end position="1569"/>
    </location>
</feature>
<dbReference type="Pfam" id="PF00069">
    <property type="entry name" value="Pkinase"/>
    <property type="match status" value="1"/>
</dbReference>
<keyword evidence="7" id="KW-0808">Transferase</keyword>
<organism evidence="7 8">
    <name type="scientific">Aquisphaera giovannonii</name>
    <dbReference type="NCBI Taxonomy" id="406548"/>
    <lineage>
        <taxon>Bacteria</taxon>
        <taxon>Pseudomonadati</taxon>
        <taxon>Planctomycetota</taxon>
        <taxon>Planctomycetia</taxon>
        <taxon>Isosphaerales</taxon>
        <taxon>Isosphaeraceae</taxon>
        <taxon>Aquisphaera</taxon>
    </lineage>
</organism>
<dbReference type="Pfam" id="PF00400">
    <property type="entry name" value="WD40"/>
    <property type="match status" value="6"/>
</dbReference>
<keyword evidence="3" id="KW-0853">WD repeat</keyword>
<keyword evidence="1 4" id="KW-0547">Nucleotide-binding</keyword>
<dbReference type="GO" id="GO:0004674">
    <property type="term" value="F:protein serine/threonine kinase activity"/>
    <property type="evidence" value="ECO:0007669"/>
    <property type="project" value="UniProtKB-EC"/>
</dbReference>
<gene>
    <name evidence="7" type="primary">prkC_53</name>
    <name evidence="7" type="ORF">OJF2_64750</name>
</gene>
<evidence type="ECO:0000256" key="3">
    <source>
        <dbReference type="PROSITE-ProRule" id="PRU00221"/>
    </source>
</evidence>
<evidence type="ECO:0000256" key="4">
    <source>
        <dbReference type="PROSITE-ProRule" id="PRU10141"/>
    </source>
</evidence>
<dbReference type="InterPro" id="IPR017441">
    <property type="entry name" value="Protein_kinase_ATP_BS"/>
</dbReference>
<evidence type="ECO:0000259" key="6">
    <source>
        <dbReference type="PROSITE" id="PS50011"/>
    </source>
</evidence>
<name>A0A5B9WBN1_9BACT</name>
<dbReference type="Gene3D" id="1.25.40.10">
    <property type="entry name" value="Tetratricopeptide repeat domain"/>
    <property type="match status" value="1"/>
</dbReference>
<dbReference type="Gene3D" id="3.30.200.20">
    <property type="entry name" value="Phosphorylase Kinase, domain 1"/>
    <property type="match status" value="1"/>
</dbReference>
<dbReference type="InterPro" id="IPR011047">
    <property type="entry name" value="Quinoprotein_ADH-like_sf"/>
</dbReference>
<proteinExistence type="predicted"/>
<feature type="domain" description="Protein kinase" evidence="6">
    <location>
        <begin position="118"/>
        <end position="380"/>
    </location>
</feature>
<evidence type="ECO:0000256" key="1">
    <source>
        <dbReference type="ARBA" id="ARBA00022741"/>
    </source>
</evidence>
<evidence type="ECO:0000256" key="5">
    <source>
        <dbReference type="SAM" id="MobiDB-lite"/>
    </source>
</evidence>
<keyword evidence="8" id="KW-1185">Reference proteome</keyword>
<dbReference type="InterPro" id="IPR000719">
    <property type="entry name" value="Prot_kinase_dom"/>
</dbReference>
<dbReference type="SUPFAM" id="SSF50998">
    <property type="entry name" value="Quinoprotein alcohol dehydrogenase-like"/>
    <property type="match status" value="2"/>
</dbReference>
<protein>
    <submittedName>
        <fullName evidence="7">Serine/threonine-protein kinase PrkC</fullName>
        <ecNumber evidence="7">2.7.11.1</ecNumber>
    </submittedName>
</protein>
<dbReference type="EC" id="2.7.11.1" evidence="7"/>
<dbReference type="PROSITE" id="PS00107">
    <property type="entry name" value="PROTEIN_KINASE_ATP"/>
    <property type="match status" value="1"/>
</dbReference>
<dbReference type="Gene3D" id="1.10.510.10">
    <property type="entry name" value="Transferase(Phosphotransferase) domain 1"/>
    <property type="match status" value="1"/>
</dbReference>
<evidence type="ECO:0000313" key="7">
    <source>
        <dbReference type="EMBL" id="QEH37883.1"/>
    </source>
</evidence>
<dbReference type="SMART" id="SM00320">
    <property type="entry name" value="WD40"/>
    <property type="match status" value="7"/>
</dbReference>
<dbReference type="PANTHER" id="PTHR19879">
    <property type="entry name" value="TRANSCRIPTION INITIATION FACTOR TFIID"/>
    <property type="match status" value="1"/>
</dbReference>
<feature type="region of interest" description="Disordered" evidence="5">
    <location>
        <begin position="1537"/>
        <end position="1569"/>
    </location>
</feature>
<keyword evidence="7" id="KW-0418">Kinase</keyword>
<dbReference type="InterPro" id="IPR011990">
    <property type="entry name" value="TPR-like_helical_dom_sf"/>
</dbReference>
<dbReference type="RefSeq" id="WP_148597388.1">
    <property type="nucleotide sequence ID" value="NZ_CP042997.1"/>
</dbReference>
<dbReference type="PROSITE" id="PS50294">
    <property type="entry name" value="WD_REPEATS_REGION"/>
    <property type="match status" value="3"/>
</dbReference>
<dbReference type="CDD" id="cd00200">
    <property type="entry name" value="WD40"/>
    <property type="match status" value="1"/>
</dbReference>
<dbReference type="SMART" id="SM00220">
    <property type="entry name" value="S_TKc"/>
    <property type="match status" value="1"/>
</dbReference>
<dbReference type="PANTHER" id="PTHR19879:SF9">
    <property type="entry name" value="TRANSCRIPTION INITIATION FACTOR TFIID SUBUNIT 5"/>
    <property type="match status" value="1"/>
</dbReference>
<dbReference type="PROSITE" id="PS51257">
    <property type="entry name" value="PROKAR_LIPOPROTEIN"/>
    <property type="match status" value="1"/>
</dbReference>
<dbReference type="SUPFAM" id="SSF56112">
    <property type="entry name" value="Protein kinase-like (PK-like)"/>
    <property type="match status" value="1"/>
</dbReference>
<dbReference type="EMBL" id="CP042997">
    <property type="protein sequence ID" value="QEH37883.1"/>
    <property type="molecule type" value="Genomic_DNA"/>
</dbReference>
<dbReference type="InterPro" id="IPR011009">
    <property type="entry name" value="Kinase-like_dom_sf"/>
</dbReference>
<dbReference type="PROSITE" id="PS50082">
    <property type="entry name" value="WD_REPEATS_2"/>
    <property type="match status" value="3"/>
</dbReference>
<feature type="repeat" description="WD" evidence="3">
    <location>
        <begin position="793"/>
        <end position="834"/>
    </location>
</feature>
<sequence length="1569" mass="168990">MPPDPRRVQSLFLSVVGCEDLAERESILERECADDPGLRERVEALLRARDGRESPPERPIVGRGGRATGREVELDLSLDNTSTHAASEVHLPDAGALTRGVGVPPPGVPCARNAIPGYEIIGELGRGGMGVVYQARQVLLDRPCALKMILGGAHAAPEAYSRFLIEAQAVARLHHPQIVEIRHIGEADGLPYFELEYLEGGSLDRQLDGTPWPARRAASLVASLARGVAEAHRAGIVHRDLKPGNILLAADGTPKIADFGLAKAPGIDSGLTATDSIMGSPCYMAPEQAQGRIREVGPPADIHALGAILYELIVGRPPFRGASALETIEQVRDVEPVPPRRLVPGLPRDVETIAMTCLQKQPARRYATADALAEDLRRFLEDEPIAARPVGPLERAWRWCRRHPAPAALSAAILLVAALGIAGILWQWREAVRARDLAARRALAEAVASRAAQAARLEAEATLVDMYATTGIQAGDQGDNGRAALWFANAARRARDDPERRDVNAIRARTWGRGAFTPLRALVADGTWPGGIVFHPGGHHLITKTITNGVTRDARLTLWDLDAERPVPFLSGMDDAPAAAWSPDGHALAVGRAEGDVIVAGFPDGQGAVRTRFPGRIRHLTYSADGRFLAIAGGSTARVWDVRARAFATPRFTHPADVTSLAFHPSGGRLATGCRDQRARLFAVPGDSPRPLWPLMPHLQHESDGVWVRWFCSPPLFVDGGRGLITYDGKEGLTWRDTEAGAKVRTLDVPDLSGRLAEIVPSPDGRHFAAYGRELPATIRIFETAAGRPVGRALEHRNSVFGAAFSPDGRMLLTCSSDNTARLWSVPGGEPLAPPLDLHRPGRVVAFATGGRSLATQDGDLVRLWAPPEAGVPTTFLPLDGDGSFAAISPDGALAIPTGMTYRRVLRSTTVSYVATGRPAGPPLRPGGRIVDAAFSPDGRTVAAATARDGPSEAGQEVVTWDWARGRSGWRASLPSEPRSLSYRRDGRLLAVLCGGGELLVLDPEGRREALRWHAHDGEVAGHWINNGAVRFSPDGRGVLTWGMGNDARVWEADTGRPRYPPLRFRDKCHDLQFSPDGRSIALASYDGSVRVHDLETGAVLVELPAHPDIVYSAAFSPDGRLLVTACRDRMVRAWDWRAGRLACPPFEHAREANAATFTADGRWVISASDDGTARVWDWRTGKPVTPPLAMNGSPMSVVVTPDSRHAVVGGFVDALATLDLTALTSGADPDSLCLGAELLSGRRVHEGGGTVNLSAEEWLERWRAYRRSSPAEPRDATRPRTVAGFAPAAADRAVDVGGDAPEGVQVDPDTLAGRFVEAAEEMTRGRIAEANAGGRALAVLMLRAVDASPDDPSLRHRLALALTLAGDHRGYRRACAQTLRWFSQSEHPLIVEAARSCLVEADAAADLSEARRWVEAALSRGPELAWNRYVAGLAALRAGCYEQAVEFAQSSLDRGAGWGAVPLNHPVLAMAHHRLGHRDEAWRCLERAHGRSGDAAARRRVAYLASSGTWWDRVEFHLLLHQADAMILDAAFPADPFSPRGAKGGRADPREEDGPARREKARTRGIRP</sequence>
<dbReference type="PROSITE" id="PS00108">
    <property type="entry name" value="PROTEIN_KINASE_ST"/>
    <property type="match status" value="1"/>
</dbReference>
<feature type="repeat" description="WD" evidence="3">
    <location>
        <begin position="1146"/>
        <end position="1187"/>
    </location>
</feature>
<dbReference type="CDD" id="cd14014">
    <property type="entry name" value="STKc_PknB_like"/>
    <property type="match status" value="1"/>
</dbReference>
<dbReference type="OrthoDB" id="222844at2"/>
<dbReference type="InterPro" id="IPR008271">
    <property type="entry name" value="Ser/Thr_kinase_AS"/>
</dbReference>
<evidence type="ECO:0000256" key="2">
    <source>
        <dbReference type="ARBA" id="ARBA00022840"/>
    </source>
</evidence>
<dbReference type="Proteomes" id="UP000324233">
    <property type="component" value="Chromosome"/>
</dbReference>
<dbReference type="PROSITE" id="PS50011">
    <property type="entry name" value="PROTEIN_KINASE_DOM"/>
    <property type="match status" value="1"/>
</dbReference>
<dbReference type="InterPro" id="IPR001680">
    <property type="entry name" value="WD40_rpt"/>
</dbReference>
<evidence type="ECO:0000313" key="8">
    <source>
        <dbReference type="Proteomes" id="UP000324233"/>
    </source>
</evidence>
<accession>A0A5B9WBN1</accession>
<keyword evidence="2 4" id="KW-0067">ATP-binding</keyword>
<dbReference type="KEGG" id="agv:OJF2_64750"/>
<reference evidence="7 8" key="1">
    <citation type="submission" date="2019-08" db="EMBL/GenBank/DDBJ databases">
        <title>Deep-cultivation of Planctomycetes and their phenomic and genomic characterization uncovers novel biology.</title>
        <authorList>
            <person name="Wiegand S."/>
            <person name="Jogler M."/>
            <person name="Boedeker C."/>
            <person name="Pinto D."/>
            <person name="Vollmers J."/>
            <person name="Rivas-Marin E."/>
            <person name="Kohn T."/>
            <person name="Peeters S.H."/>
            <person name="Heuer A."/>
            <person name="Rast P."/>
            <person name="Oberbeckmann S."/>
            <person name="Bunk B."/>
            <person name="Jeske O."/>
            <person name="Meyerdierks A."/>
            <person name="Storesund J.E."/>
            <person name="Kallscheuer N."/>
            <person name="Luecker S."/>
            <person name="Lage O.M."/>
            <person name="Pohl T."/>
            <person name="Merkel B.J."/>
            <person name="Hornburger P."/>
            <person name="Mueller R.-W."/>
            <person name="Bruemmer F."/>
            <person name="Labrenz M."/>
            <person name="Spormann A.M."/>
            <person name="Op den Camp H."/>
            <person name="Overmann J."/>
            <person name="Amann R."/>
            <person name="Jetten M.S.M."/>
            <person name="Mascher T."/>
            <person name="Medema M.H."/>
            <person name="Devos D.P."/>
            <person name="Kaster A.-K."/>
            <person name="Ovreas L."/>
            <person name="Rohde M."/>
            <person name="Galperin M.Y."/>
            <person name="Jogler C."/>
        </authorList>
    </citation>
    <scope>NUCLEOTIDE SEQUENCE [LARGE SCALE GENOMIC DNA]</scope>
    <source>
        <strain evidence="7 8">OJF2</strain>
    </source>
</reference>